<dbReference type="AlphaFoldDB" id="A0A133UNX4"/>
<proteinExistence type="predicted"/>
<reference evidence="1 2" key="1">
    <citation type="journal article" date="2016" name="Sci. Rep.">
        <title>Metabolic traits of an uncultured archaeal lineage -MSBL1- from brine pools of the Red Sea.</title>
        <authorList>
            <person name="Mwirichia R."/>
            <person name="Alam I."/>
            <person name="Rashid M."/>
            <person name="Vinu M."/>
            <person name="Ba-Alawi W."/>
            <person name="Anthony Kamau A."/>
            <person name="Kamanda Ngugi D."/>
            <person name="Goker M."/>
            <person name="Klenk H.P."/>
            <person name="Bajic V."/>
            <person name="Stingl U."/>
        </authorList>
    </citation>
    <scope>NUCLEOTIDE SEQUENCE [LARGE SCALE GENOMIC DNA]</scope>
    <source>
        <strain evidence="1">SCGC-AAA259I09</strain>
    </source>
</reference>
<keyword evidence="2" id="KW-1185">Reference proteome</keyword>
<evidence type="ECO:0000313" key="1">
    <source>
        <dbReference type="EMBL" id="KXA95915.1"/>
    </source>
</evidence>
<name>A0A133UNX4_9EURY</name>
<gene>
    <name evidence="1" type="ORF">AKJ37_06500</name>
</gene>
<comment type="caution">
    <text evidence="1">The sequence shown here is derived from an EMBL/GenBank/DDBJ whole genome shotgun (WGS) entry which is preliminary data.</text>
</comment>
<evidence type="ECO:0000313" key="2">
    <source>
        <dbReference type="Proteomes" id="UP000070463"/>
    </source>
</evidence>
<protein>
    <submittedName>
        <fullName evidence="1">Uncharacterized protein</fullName>
    </submittedName>
</protein>
<dbReference type="EMBL" id="LHXR01000128">
    <property type="protein sequence ID" value="KXA95915.1"/>
    <property type="molecule type" value="Genomic_DNA"/>
</dbReference>
<feature type="non-terminal residue" evidence="1">
    <location>
        <position position="1"/>
    </location>
</feature>
<dbReference type="Proteomes" id="UP000070463">
    <property type="component" value="Unassembled WGS sequence"/>
</dbReference>
<accession>A0A133UNX4</accession>
<sequence length="216" mass="24825">TTKGTVIGFQTLLLFNLEKFSVRKFEIYPINASTKKMWKEMVCCLRLCNILLFEGLSPSPQAGKATGISEGEVEEINEIYSLAVCFQNAYIDQVRASDGTVVNRGAKLRWPFDKTEMRHYNEKYFESVLVSWYYEYEGQKEEYQKLKKEIKDEHILKFKHTHGRKLTMDTLNEFKSCFITTVMPKAAKVLKKIIQVVSTSSFNAAMKRLKGSVSSG</sequence>
<organism evidence="1 2">
    <name type="scientific">candidate division MSBL1 archaeon SCGC-AAA259I09</name>
    <dbReference type="NCBI Taxonomy" id="1698267"/>
    <lineage>
        <taxon>Archaea</taxon>
        <taxon>Methanobacteriati</taxon>
        <taxon>Methanobacteriota</taxon>
        <taxon>candidate division MSBL1</taxon>
    </lineage>
</organism>